<keyword evidence="7 11" id="KW-0863">Zinc-finger</keyword>
<evidence type="ECO:0000259" key="15">
    <source>
        <dbReference type="PROSITE" id="PS51059"/>
    </source>
</evidence>
<accession>A0A8B9JL75</accession>
<dbReference type="GO" id="GO:1990404">
    <property type="term" value="F:NAD+-protein mono-ADP-ribosyltransferase activity"/>
    <property type="evidence" value="ECO:0007669"/>
    <property type="project" value="TreeGrafter"/>
</dbReference>
<evidence type="ECO:0000259" key="14">
    <source>
        <dbReference type="PROSITE" id="PS50918"/>
    </source>
</evidence>
<feature type="domain" description="WWE" evidence="14">
    <location>
        <begin position="353"/>
        <end position="439"/>
    </location>
</feature>
<name>A0A8B9JL75_ASTMX</name>
<feature type="domain" description="PARP catalytic" evidence="15">
    <location>
        <begin position="464"/>
        <end position="678"/>
    </location>
</feature>
<evidence type="ECO:0000256" key="11">
    <source>
        <dbReference type="PROSITE-ProRule" id="PRU00723"/>
    </source>
</evidence>
<dbReference type="CDD" id="cd01439">
    <property type="entry name" value="TCCD_inducible_PARP_like"/>
    <property type="match status" value="1"/>
</dbReference>
<dbReference type="GO" id="GO:0005737">
    <property type="term" value="C:cytoplasm"/>
    <property type="evidence" value="ECO:0007669"/>
    <property type="project" value="UniProtKB-SubCell"/>
</dbReference>
<feature type="compositionally biased region" description="Polar residues" evidence="12">
    <location>
        <begin position="240"/>
        <end position="257"/>
    </location>
</feature>
<dbReference type="InterPro" id="IPR000571">
    <property type="entry name" value="Znf_CCCH"/>
</dbReference>
<dbReference type="PROSITE" id="PS50918">
    <property type="entry name" value="WWE"/>
    <property type="match status" value="1"/>
</dbReference>
<evidence type="ECO:0000256" key="4">
    <source>
        <dbReference type="ARBA" id="ARBA00022553"/>
    </source>
</evidence>
<dbReference type="SUPFAM" id="SSF117839">
    <property type="entry name" value="WWE domain"/>
    <property type="match status" value="1"/>
</dbReference>
<keyword evidence="4" id="KW-0597">Phosphoprotein</keyword>
<feature type="zinc finger region" description="C3H1-type" evidence="11">
    <location>
        <begin position="137"/>
        <end position="169"/>
    </location>
</feature>
<evidence type="ECO:0000256" key="12">
    <source>
        <dbReference type="SAM" id="MobiDB-lite"/>
    </source>
</evidence>
<dbReference type="Gene3D" id="3.30.720.50">
    <property type="match status" value="1"/>
</dbReference>
<feature type="zinc finger region" description="C3H1-type" evidence="11">
    <location>
        <begin position="81"/>
        <end position="106"/>
    </location>
</feature>
<reference evidence="16" key="1">
    <citation type="submission" date="2025-08" db="UniProtKB">
        <authorList>
            <consortium name="Ensembl"/>
        </authorList>
    </citation>
    <scope>IDENTIFICATION</scope>
</reference>
<keyword evidence="9" id="KW-0539">Nucleus</keyword>
<dbReference type="Pfam" id="PF02825">
    <property type="entry name" value="WWE"/>
    <property type="match status" value="1"/>
</dbReference>
<feature type="domain" description="C3H1-type" evidence="13">
    <location>
        <begin position="137"/>
        <end position="169"/>
    </location>
</feature>
<dbReference type="SMART" id="SM00356">
    <property type="entry name" value="ZnF_C3H1"/>
    <property type="match status" value="3"/>
</dbReference>
<feature type="region of interest" description="Disordered" evidence="12">
    <location>
        <begin position="686"/>
        <end position="745"/>
    </location>
</feature>
<feature type="compositionally biased region" description="Low complexity" evidence="12">
    <location>
        <begin position="714"/>
        <end position="726"/>
    </location>
</feature>
<feature type="domain" description="C3H1-type" evidence="13">
    <location>
        <begin position="267"/>
        <end position="294"/>
    </location>
</feature>
<dbReference type="GO" id="GO:0003950">
    <property type="term" value="F:NAD+ poly-ADP-ribosyltransferase activity"/>
    <property type="evidence" value="ECO:0007669"/>
    <property type="project" value="InterPro"/>
</dbReference>
<feature type="zinc finger region" description="C3H1-type" evidence="11">
    <location>
        <begin position="267"/>
        <end position="294"/>
    </location>
</feature>
<keyword evidence="8 11" id="KW-0862">Zinc</keyword>
<dbReference type="Proteomes" id="UP000694621">
    <property type="component" value="Unplaced"/>
</dbReference>
<feature type="region of interest" description="Disordered" evidence="12">
    <location>
        <begin position="220"/>
        <end position="257"/>
    </location>
</feature>
<feature type="domain" description="C3H1-type" evidence="13">
    <location>
        <begin position="81"/>
        <end position="106"/>
    </location>
</feature>
<evidence type="ECO:0000256" key="5">
    <source>
        <dbReference type="ARBA" id="ARBA00022723"/>
    </source>
</evidence>
<organism evidence="16 17">
    <name type="scientific">Astyanax mexicanus</name>
    <name type="common">Blind cave fish</name>
    <name type="synonym">Astyanax fasciatus mexicanus</name>
    <dbReference type="NCBI Taxonomy" id="7994"/>
    <lineage>
        <taxon>Eukaryota</taxon>
        <taxon>Metazoa</taxon>
        <taxon>Chordata</taxon>
        <taxon>Craniata</taxon>
        <taxon>Vertebrata</taxon>
        <taxon>Euteleostomi</taxon>
        <taxon>Actinopterygii</taxon>
        <taxon>Neopterygii</taxon>
        <taxon>Teleostei</taxon>
        <taxon>Ostariophysi</taxon>
        <taxon>Characiformes</taxon>
        <taxon>Characoidei</taxon>
        <taxon>Acestrorhamphidae</taxon>
        <taxon>Acestrorhamphinae</taxon>
        <taxon>Astyanax</taxon>
    </lineage>
</organism>
<dbReference type="PROSITE" id="PS50103">
    <property type="entry name" value="ZF_C3H1"/>
    <property type="match status" value="3"/>
</dbReference>
<evidence type="ECO:0000256" key="10">
    <source>
        <dbReference type="ARBA" id="ARBA00024347"/>
    </source>
</evidence>
<protein>
    <submittedName>
        <fullName evidence="16">Poly [ADP-ribose] polymerase 12-like</fullName>
    </submittedName>
</protein>
<dbReference type="KEGG" id="amex:103047861"/>
<feature type="compositionally biased region" description="Pro residues" evidence="12">
    <location>
        <begin position="693"/>
        <end position="713"/>
    </location>
</feature>
<dbReference type="Pfam" id="PF25261">
    <property type="entry name" value="zf-CCCH_PARP12"/>
    <property type="match status" value="1"/>
</dbReference>
<dbReference type="AlphaFoldDB" id="A0A8B9JL75"/>
<evidence type="ECO:0000256" key="1">
    <source>
        <dbReference type="ARBA" id="ARBA00004123"/>
    </source>
</evidence>
<dbReference type="PANTHER" id="PTHR45740:SF15">
    <property type="entry name" value="ZINC FINGER CCCH TYPE DOMAIN CONTAINING 1-LIKE"/>
    <property type="match status" value="1"/>
</dbReference>
<dbReference type="PROSITE" id="PS51059">
    <property type="entry name" value="PARP_CATALYTIC"/>
    <property type="match status" value="1"/>
</dbReference>
<evidence type="ECO:0000256" key="7">
    <source>
        <dbReference type="ARBA" id="ARBA00022771"/>
    </source>
</evidence>
<evidence type="ECO:0000313" key="17">
    <source>
        <dbReference type="Proteomes" id="UP000694621"/>
    </source>
</evidence>
<dbReference type="Gene3D" id="3.90.228.10">
    <property type="match status" value="1"/>
</dbReference>
<dbReference type="Pfam" id="PF23466">
    <property type="entry name" value="WWE_4"/>
    <property type="match status" value="1"/>
</dbReference>
<keyword evidence="6" id="KW-0677">Repeat</keyword>
<dbReference type="Pfam" id="PF00644">
    <property type="entry name" value="PARP"/>
    <property type="match status" value="1"/>
</dbReference>
<evidence type="ECO:0000256" key="6">
    <source>
        <dbReference type="ARBA" id="ARBA00022737"/>
    </source>
</evidence>
<comment type="subcellular location">
    <subcellularLocation>
        <location evidence="2">Cytoplasm</location>
    </subcellularLocation>
    <subcellularLocation>
        <location evidence="1">Nucleus</location>
    </subcellularLocation>
</comment>
<dbReference type="Gene3D" id="4.10.1000.10">
    <property type="entry name" value="Zinc finger, CCCH-type"/>
    <property type="match status" value="2"/>
</dbReference>
<evidence type="ECO:0000256" key="2">
    <source>
        <dbReference type="ARBA" id="ARBA00004496"/>
    </source>
</evidence>
<dbReference type="InterPro" id="IPR012317">
    <property type="entry name" value="Poly(ADP-ribose)pol_cat_dom"/>
</dbReference>
<dbReference type="Ensembl" id="ENSAMXT00005025703.1">
    <property type="protein sequence ID" value="ENSAMXP00005023265.1"/>
    <property type="gene ID" value="ENSAMXG00005011955.1"/>
</dbReference>
<evidence type="ECO:0000256" key="8">
    <source>
        <dbReference type="ARBA" id="ARBA00022833"/>
    </source>
</evidence>
<proteinExistence type="inferred from homology"/>
<sequence length="745" mass="84214">MKEWQCVKLICARNGAMSLEELLSEFSTDPLYLFPGRAERFIQESGSLATVFLSGQKAVVAKSSLKLCRAKDCPGCSNLHLCKFFLFGDCQYGRGRRGCRFSHNLYTEQNVQVLQNHGLSQLDTRELCILLLHSDSSLLPPVCHSYNNGTGQYGKCQDGENCKRLHICEKYLRGPCQCPRSHDFYEPHPLKTLQGRGMPLALLPFIKDVYTHIEALRDEDKCRPPKNRGQRINKGPKPPQQASANANISNGQRANVNSNFRAPQNSAEKTEICMYFVKGSCKHGDKCIREHSKLPYKWQFKDGSAWAALPNNEGIEKDYCTPSKTYSSGPDPVCFDTMTRGSHPVRRLSTISSVVQPHFILTTTWNWYWEDEFGDWIQYASASGGHNTASITSEDLEQKYLQDNTAVVDFKAGSQSYSLSFQDMIQTNTRYGTKKLVKRRPAFVSSADAQTIKTSKRQISFKTLPSHWDKALTPETGYKRVQLQNTSAEYMEIQNMFTSTLHGFSIQQIERIQNKALWEVFQWQKDYMKKNNAGRNVEERKLFHGTDSKYIDAICLNNFDWRICGTHGTAYGKGSYFARDAKYSHSYTGDSTTRNMFVCRILVGDYTVGDSSYVRPPSKDGGDTHFYDSCVNNLHSPSIFVVFEKHQIYPEYLIQYRDAHSSYSSSPTYHYPLNTTTVNTTAHTAATSAYRPTPTPRSVPQPTPAPTYTPPSPAASASYRTPSYTYNIPRASPKPSKPESSCIIS</sequence>
<dbReference type="GeneID" id="103047861"/>
<dbReference type="Pfam" id="PF00642">
    <property type="entry name" value="zf-CCCH"/>
    <property type="match status" value="1"/>
</dbReference>
<dbReference type="InterPro" id="IPR057602">
    <property type="entry name" value="Zfn-CCCH_PARP12"/>
</dbReference>
<comment type="similarity">
    <text evidence="10">Belongs to the ARTD/PARP family.</text>
</comment>
<evidence type="ECO:0000256" key="3">
    <source>
        <dbReference type="ARBA" id="ARBA00022490"/>
    </source>
</evidence>
<keyword evidence="3" id="KW-0963">Cytoplasm</keyword>
<dbReference type="InterPro" id="IPR037197">
    <property type="entry name" value="WWE_dom_sf"/>
</dbReference>
<keyword evidence="5 11" id="KW-0479">Metal-binding</keyword>
<evidence type="ECO:0000259" key="13">
    <source>
        <dbReference type="PROSITE" id="PS50103"/>
    </source>
</evidence>
<dbReference type="PANTHER" id="PTHR45740">
    <property type="entry name" value="POLY [ADP-RIBOSE] POLYMERASE"/>
    <property type="match status" value="1"/>
</dbReference>
<dbReference type="GO" id="GO:0005634">
    <property type="term" value="C:nucleus"/>
    <property type="evidence" value="ECO:0007669"/>
    <property type="project" value="UniProtKB-SubCell"/>
</dbReference>
<evidence type="ECO:0000313" key="16">
    <source>
        <dbReference type="Ensembl" id="ENSAMXP00005023265.1"/>
    </source>
</evidence>
<dbReference type="InterPro" id="IPR004170">
    <property type="entry name" value="WWE_dom"/>
</dbReference>
<dbReference type="SUPFAM" id="SSF56399">
    <property type="entry name" value="ADP-ribosylation"/>
    <property type="match status" value="1"/>
</dbReference>
<dbReference type="GO" id="GO:0008270">
    <property type="term" value="F:zinc ion binding"/>
    <property type="evidence" value="ECO:0007669"/>
    <property type="project" value="UniProtKB-KW"/>
</dbReference>
<dbReference type="InterPro" id="IPR051712">
    <property type="entry name" value="ARTD-AVP"/>
</dbReference>
<evidence type="ECO:0000256" key="9">
    <source>
        <dbReference type="ARBA" id="ARBA00023242"/>
    </source>
</evidence>